<evidence type="ECO:0000256" key="11">
    <source>
        <dbReference type="ARBA" id="ARBA00039108"/>
    </source>
</evidence>
<comment type="pathway">
    <text evidence="2">Cell wall biogenesis; peptidoglycan biosynthesis.</text>
</comment>
<keyword evidence="6" id="KW-0133">Cell shape</keyword>
<dbReference type="GO" id="GO:0071555">
    <property type="term" value="P:cell wall organization"/>
    <property type="evidence" value="ECO:0007669"/>
    <property type="project" value="UniProtKB-KW"/>
</dbReference>
<keyword evidence="4" id="KW-0132">Cell division</keyword>
<dbReference type="GO" id="GO:0008760">
    <property type="term" value="F:UDP-N-acetylglucosamine 1-carboxyvinyltransferase activity"/>
    <property type="evidence" value="ECO:0007669"/>
    <property type="project" value="UniProtKB-EC"/>
</dbReference>
<evidence type="ECO:0000256" key="9">
    <source>
        <dbReference type="ARBA" id="ARBA00023316"/>
    </source>
</evidence>
<evidence type="ECO:0000256" key="2">
    <source>
        <dbReference type="ARBA" id="ARBA00004752"/>
    </source>
</evidence>
<dbReference type="InterPro" id="IPR050068">
    <property type="entry name" value="MurA_subfamily"/>
</dbReference>
<dbReference type="InterPro" id="IPR001986">
    <property type="entry name" value="Enolpyruvate_Tfrase_dom"/>
</dbReference>
<dbReference type="PATRIC" id="fig|1838286.3.peg.534"/>
<dbReference type="GO" id="GO:0008360">
    <property type="term" value="P:regulation of cell shape"/>
    <property type="evidence" value="ECO:0007669"/>
    <property type="project" value="UniProtKB-KW"/>
</dbReference>
<dbReference type="STRING" id="1838286.Verru16b_00527"/>
<keyword evidence="3" id="KW-0963">Cytoplasm</keyword>
<keyword evidence="18" id="KW-1185">Reference proteome</keyword>
<evidence type="ECO:0000256" key="13">
    <source>
        <dbReference type="ARBA" id="ARBA00042443"/>
    </source>
</evidence>
<dbReference type="PANTHER" id="PTHR43783:SF1">
    <property type="entry name" value="UDP-N-ACETYLGLUCOSAMINE 1-CARBOXYVINYLTRANSFERASE"/>
    <property type="match status" value="1"/>
</dbReference>
<evidence type="ECO:0000256" key="8">
    <source>
        <dbReference type="ARBA" id="ARBA00023306"/>
    </source>
</evidence>
<accession>A0A1D8ARH8</accession>
<dbReference type="GO" id="GO:0051301">
    <property type="term" value="P:cell division"/>
    <property type="evidence" value="ECO:0007669"/>
    <property type="project" value="UniProtKB-KW"/>
</dbReference>
<evidence type="ECO:0000256" key="15">
    <source>
        <dbReference type="ARBA" id="ARBA00047527"/>
    </source>
</evidence>
<dbReference type="AlphaFoldDB" id="A0A1D8ARH8"/>
<proteinExistence type="inferred from homology"/>
<comment type="similarity">
    <text evidence="10">Belongs to the EPSP synthase family. MurA subfamily.</text>
</comment>
<name>A0A1D8ARH8_9BACT</name>
<keyword evidence="5 17" id="KW-0808">Transferase</keyword>
<reference evidence="17 18" key="1">
    <citation type="submission" date="2016-06" db="EMBL/GenBank/DDBJ databases">
        <title>Three novel species with peptidoglycan cell walls form the new genus Lacunisphaera gen. nov. in the family Opitutaceae of the verrucomicrobial subdivision 4.</title>
        <authorList>
            <person name="Rast P."/>
            <person name="Gloeckner I."/>
            <person name="Jogler M."/>
            <person name="Boedeker C."/>
            <person name="Jeske O."/>
            <person name="Wiegand S."/>
            <person name="Reinhardt R."/>
            <person name="Schumann P."/>
            <person name="Rohde M."/>
            <person name="Spring S."/>
            <person name="Gloeckner F.O."/>
            <person name="Jogler C."/>
        </authorList>
    </citation>
    <scope>NUCLEOTIDE SEQUENCE [LARGE SCALE GENOMIC DNA]</scope>
    <source>
        <strain evidence="17 18">IG16b</strain>
    </source>
</reference>
<keyword evidence="8" id="KW-0131">Cell cycle</keyword>
<evidence type="ECO:0000256" key="10">
    <source>
        <dbReference type="ARBA" id="ARBA00038367"/>
    </source>
</evidence>
<dbReference type="NCBIfam" id="NF006873">
    <property type="entry name" value="PRK09369.1"/>
    <property type="match status" value="1"/>
</dbReference>
<protein>
    <recommendedName>
        <fullName evidence="12">UDP-N-acetylglucosamine 1-carboxyvinyltransferase</fullName>
        <ecNumber evidence="11">2.5.1.7</ecNumber>
    </recommendedName>
    <alternativeName>
        <fullName evidence="13">Enoylpyruvate transferase</fullName>
    </alternativeName>
    <alternativeName>
        <fullName evidence="14">UDP-N-acetylglucosamine enolpyruvyl transferase</fullName>
    </alternativeName>
</protein>
<evidence type="ECO:0000256" key="7">
    <source>
        <dbReference type="ARBA" id="ARBA00022984"/>
    </source>
</evidence>
<organism evidence="17 18">
    <name type="scientific">Lacunisphaera limnophila</name>
    <dbReference type="NCBI Taxonomy" id="1838286"/>
    <lineage>
        <taxon>Bacteria</taxon>
        <taxon>Pseudomonadati</taxon>
        <taxon>Verrucomicrobiota</taxon>
        <taxon>Opitutia</taxon>
        <taxon>Opitutales</taxon>
        <taxon>Opitutaceae</taxon>
        <taxon>Lacunisphaera</taxon>
    </lineage>
</organism>
<dbReference type="RefSeq" id="WP_069960829.1">
    <property type="nucleotide sequence ID" value="NZ_CP016094.1"/>
</dbReference>
<evidence type="ECO:0000256" key="5">
    <source>
        <dbReference type="ARBA" id="ARBA00022679"/>
    </source>
</evidence>
<dbReference type="KEGG" id="obg:Verru16b_00527"/>
<sequence length="430" mass="46521">MADLIIHGGKPLSGTITPSGNKNSVLPILCATLLTDARVTLRNVPLITDVEKLVAFFTEQGSAVTWDRAAGTMTLDHSTFDARRLNGELPAGMRSAVLLFAPLLQRMKKFALPANAKGCSLGIRELDPHLEILEKLGAKVATHRDDLTLTLKGRFQGARHWPDYMSVTATENFVMAAVLAEGQSVLLNAASEPHVQDMCAVLAAMGAKIAGLGTSQLTVTGVAKLKGGTFTINSDHHEIVTFLALGAITGGEIRVKNSLPHHFDLITRSFAKLGVKIEHDGDTAIVRKRQKLVVEEPFTSNLLPKIEAAPWPYFPVDLLPCMIALGVRSEGAVMFWNKVYEGGFTWMSELAKFGAHVVVSDPHRITVFGAKPLRPSTVEAPYIIRAAVALYMVAASIPGKSVVKNADTIKRAHPNFVENLRSLGADVEWK</sequence>
<evidence type="ECO:0000256" key="3">
    <source>
        <dbReference type="ARBA" id="ARBA00022490"/>
    </source>
</evidence>
<dbReference type="EC" id="2.5.1.7" evidence="11"/>
<dbReference type="InterPro" id="IPR013792">
    <property type="entry name" value="RNA3'P_cycl/enolpyr_Trfase_a/b"/>
</dbReference>
<evidence type="ECO:0000256" key="14">
    <source>
        <dbReference type="ARBA" id="ARBA00042842"/>
    </source>
</evidence>
<dbReference type="Proteomes" id="UP000095228">
    <property type="component" value="Chromosome"/>
</dbReference>
<keyword evidence="9" id="KW-0961">Cell wall biogenesis/degradation</keyword>
<gene>
    <name evidence="17" type="primary">murA1</name>
    <name evidence="17" type="ORF">Verru16b_00527</name>
</gene>
<dbReference type="Pfam" id="PF00275">
    <property type="entry name" value="EPSP_synthase"/>
    <property type="match status" value="1"/>
</dbReference>
<evidence type="ECO:0000256" key="6">
    <source>
        <dbReference type="ARBA" id="ARBA00022960"/>
    </source>
</evidence>
<evidence type="ECO:0000259" key="16">
    <source>
        <dbReference type="Pfam" id="PF00275"/>
    </source>
</evidence>
<dbReference type="EMBL" id="CP016094">
    <property type="protein sequence ID" value="AOS43482.1"/>
    <property type="molecule type" value="Genomic_DNA"/>
</dbReference>
<dbReference type="InterPro" id="IPR036968">
    <property type="entry name" value="Enolpyruvate_Tfrase_sf"/>
</dbReference>
<dbReference type="Gene3D" id="3.65.10.10">
    <property type="entry name" value="Enolpyruvate transferase domain"/>
    <property type="match status" value="2"/>
</dbReference>
<dbReference type="GO" id="GO:0005737">
    <property type="term" value="C:cytoplasm"/>
    <property type="evidence" value="ECO:0007669"/>
    <property type="project" value="UniProtKB-SubCell"/>
</dbReference>
<dbReference type="PANTHER" id="PTHR43783">
    <property type="entry name" value="UDP-N-ACETYLGLUCOSAMINE 1-CARBOXYVINYLTRANSFERASE"/>
    <property type="match status" value="1"/>
</dbReference>
<evidence type="ECO:0000256" key="1">
    <source>
        <dbReference type="ARBA" id="ARBA00004496"/>
    </source>
</evidence>
<evidence type="ECO:0000313" key="17">
    <source>
        <dbReference type="EMBL" id="AOS43482.1"/>
    </source>
</evidence>
<evidence type="ECO:0000313" key="18">
    <source>
        <dbReference type="Proteomes" id="UP000095228"/>
    </source>
</evidence>
<evidence type="ECO:0000256" key="4">
    <source>
        <dbReference type="ARBA" id="ARBA00022618"/>
    </source>
</evidence>
<dbReference type="GO" id="GO:0009252">
    <property type="term" value="P:peptidoglycan biosynthetic process"/>
    <property type="evidence" value="ECO:0007669"/>
    <property type="project" value="UniProtKB-KW"/>
</dbReference>
<feature type="domain" description="Enolpyruvate transferase" evidence="16">
    <location>
        <begin position="7"/>
        <end position="420"/>
    </location>
</feature>
<keyword evidence="7" id="KW-0573">Peptidoglycan synthesis</keyword>
<dbReference type="OrthoDB" id="9803760at2"/>
<comment type="catalytic activity">
    <reaction evidence="15">
        <text>phosphoenolpyruvate + UDP-N-acetyl-alpha-D-glucosamine = UDP-N-acetyl-3-O-(1-carboxyvinyl)-alpha-D-glucosamine + phosphate</text>
        <dbReference type="Rhea" id="RHEA:18681"/>
        <dbReference type="ChEBI" id="CHEBI:43474"/>
        <dbReference type="ChEBI" id="CHEBI:57705"/>
        <dbReference type="ChEBI" id="CHEBI:58702"/>
        <dbReference type="ChEBI" id="CHEBI:68483"/>
        <dbReference type="EC" id="2.5.1.7"/>
    </reaction>
</comment>
<evidence type="ECO:0000256" key="12">
    <source>
        <dbReference type="ARBA" id="ARBA00039754"/>
    </source>
</evidence>
<comment type="subcellular location">
    <subcellularLocation>
        <location evidence="1">Cytoplasm</location>
    </subcellularLocation>
</comment>
<dbReference type="SUPFAM" id="SSF55205">
    <property type="entry name" value="EPT/RTPC-like"/>
    <property type="match status" value="1"/>
</dbReference>